<dbReference type="Gene3D" id="3.90.340.10">
    <property type="entry name" value="Nitric Oxide Synthase, Chain A, domain 1"/>
    <property type="match status" value="1"/>
</dbReference>
<dbReference type="FunFam" id="3.90.440.10:FF:000005">
    <property type="entry name" value="Nitric oxide synthase, inducible"/>
    <property type="match status" value="1"/>
</dbReference>
<keyword evidence="8 17" id="KW-0288">FMN</keyword>
<dbReference type="PROSITE" id="PS51384">
    <property type="entry name" value="FAD_FR"/>
    <property type="match status" value="1"/>
</dbReference>
<evidence type="ECO:0000256" key="12">
    <source>
        <dbReference type="ARBA" id="ARBA00022857"/>
    </source>
</evidence>
<keyword evidence="10 17" id="KW-0274">FAD</keyword>
<dbReference type="FunFam" id="1.20.990.10:FF:000002">
    <property type="entry name" value="Nitric oxide synthase"/>
    <property type="match status" value="1"/>
</dbReference>
<reference evidence="21" key="4">
    <citation type="submission" date="2025-08" db="UniProtKB">
        <authorList>
            <consortium name="Ensembl"/>
        </authorList>
    </citation>
    <scope>IDENTIFICATION</scope>
</reference>
<dbReference type="SUPFAM" id="SSF52218">
    <property type="entry name" value="Flavoproteins"/>
    <property type="match status" value="1"/>
</dbReference>
<reference evidence="22" key="2">
    <citation type="journal article" date="2007" name="PLoS Biol.">
        <title>Survey sequencing and comparative analysis of the elephant shark (Callorhinchus milii) genome.</title>
        <authorList>
            <person name="Venkatesh B."/>
            <person name="Kirkness E.F."/>
            <person name="Loh Y.H."/>
            <person name="Halpern A.L."/>
            <person name="Lee A.P."/>
            <person name="Johnson J."/>
            <person name="Dandona N."/>
            <person name="Viswanathan L.D."/>
            <person name="Tay A."/>
            <person name="Venter J.C."/>
            <person name="Strausberg R.L."/>
            <person name="Brenner S."/>
        </authorList>
    </citation>
    <scope>NUCLEOTIDE SEQUENCE [LARGE SCALE GENOMIC DNA]</scope>
</reference>
<dbReference type="InterPro" id="IPR050607">
    <property type="entry name" value="NOS"/>
</dbReference>
<dbReference type="InterPro" id="IPR008254">
    <property type="entry name" value="Flavodoxin/NO_synth"/>
</dbReference>
<evidence type="ECO:0000256" key="4">
    <source>
        <dbReference type="ARBA" id="ARBA00006267"/>
    </source>
</evidence>
<dbReference type="Gene3D" id="3.90.1230.10">
    <property type="entry name" value="Nitric Oxide Synthase, Chain A, domain 3"/>
    <property type="match status" value="1"/>
</dbReference>
<dbReference type="PROSITE" id="PS50902">
    <property type="entry name" value="FLAVODOXIN_LIKE"/>
    <property type="match status" value="1"/>
</dbReference>
<dbReference type="SUPFAM" id="SSF52343">
    <property type="entry name" value="Ferredoxin reductase-like, C-terminal NADP-linked domain"/>
    <property type="match status" value="1"/>
</dbReference>
<evidence type="ECO:0000256" key="3">
    <source>
        <dbReference type="ARBA" id="ARBA00004514"/>
    </source>
</evidence>
<dbReference type="GO" id="GO:0005516">
    <property type="term" value="F:calmodulin binding"/>
    <property type="evidence" value="ECO:0007669"/>
    <property type="project" value="UniProtKB-KW"/>
</dbReference>
<evidence type="ECO:0000256" key="17">
    <source>
        <dbReference type="PIRNR" id="PIRNR000333"/>
    </source>
</evidence>
<dbReference type="Gene3D" id="2.40.30.10">
    <property type="entry name" value="Translation factors"/>
    <property type="match status" value="1"/>
</dbReference>
<evidence type="ECO:0000256" key="18">
    <source>
        <dbReference type="PIRSR" id="PIRSR000333-1"/>
    </source>
</evidence>
<keyword evidence="15 17" id="KW-0408">Iron</keyword>
<dbReference type="InterPro" id="IPR039261">
    <property type="entry name" value="FNR_nucleotide-bd"/>
</dbReference>
<dbReference type="Pfam" id="PF00175">
    <property type="entry name" value="NAD_binding_1"/>
    <property type="match status" value="1"/>
</dbReference>
<keyword evidence="13 17" id="KW-0112">Calmodulin-binding</keyword>
<comment type="subcellular location">
    <subcellularLocation>
        <location evidence="3">Cytoplasm</location>
        <location evidence="3">Cytosol</location>
    </subcellularLocation>
</comment>
<evidence type="ECO:0000256" key="9">
    <source>
        <dbReference type="ARBA" id="ARBA00022723"/>
    </source>
</evidence>
<comment type="cofactor">
    <cofactor evidence="2 17">
        <name>heme b</name>
        <dbReference type="ChEBI" id="CHEBI:60344"/>
    </cofactor>
</comment>
<dbReference type="SUPFAM" id="SSF63380">
    <property type="entry name" value="Riboflavin synthase domain-like"/>
    <property type="match status" value="1"/>
</dbReference>
<evidence type="ECO:0000256" key="11">
    <source>
        <dbReference type="ARBA" id="ARBA00022833"/>
    </source>
</evidence>
<feature type="domain" description="Flavodoxin-like" evidence="19">
    <location>
        <begin position="495"/>
        <end position="650"/>
    </location>
</feature>
<dbReference type="PRINTS" id="PR00369">
    <property type="entry name" value="FLAVODOXIN"/>
</dbReference>
<dbReference type="InterPro" id="IPR001433">
    <property type="entry name" value="OxRdtase_FAD/NAD-bd"/>
</dbReference>
<dbReference type="Gene3D" id="6.10.250.410">
    <property type="match status" value="1"/>
</dbReference>
<dbReference type="Gene3D" id="3.40.50.80">
    <property type="entry name" value="Nucleotide-binding domain of ferredoxin-NADP reductase (FNR) module"/>
    <property type="match status" value="1"/>
</dbReference>
<keyword evidence="6 17" id="KW-0349">Heme</keyword>
<dbReference type="CDD" id="cd00795">
    <property type="entry name" value="NOS_oxygenase_euk"/>
    <property type="match status" value="1"/>
</dbReference>
<evidence type="ECO:0000256" key="14">
    <source>
        <dbReference type="ARBA" id="ARBA00023002"/>
    </source>
</evidence>
<dbReference type="Gene3D" id="3.40.50.360">
    <property type="match status" value="2"/>
</dbReference>
<comment type="catalytic activity">
    <reaction evidence="16">
        <text>2 L-arginine + 3 NADPH + 4 O2 + H(+) = 2 L-citrulline + 2 nitric oxide + 3 NADP(+) + 4 H2O</text>
        <dbReference type="Rhea" id="RHEA:19897"/>
        <dbReference type="ChEBI" id="CHEBI:15377"/>
        <dbReference type="ChEBI" id="CHEBI:15378"/>
        <dbReference type="ChEBI" id="CHEBI:15379"/>
        <dbReference type="ChEBI" id="CHEBI:16480"/>
        <dbReference type="ChEBI" id="CHEBI:32682"/>
        <dbReference type="ChEBI" id="CHEBI:57743"/>
        <dbReference type="ChEBI" id="CHEBI:57783"/>
        <dbReference type="ChEBI" id="CHEBI:58349"/>
        <dbReference type="EC" id="1.14.13.39"/>
    </reaction>
    <physiologicalReaction direction="left-to-right" evidence="16">
        <dbReference type="Rhea" id="RHEA:19898"/>
    </physiologicalReaction>
</comment>
<organism evidence="21 22">
    <name type="scientific">Callorhinchus milii</name>
    <name type="common">Ghost shark</name>
    <dbReference type="NCBI Taxonomy" id="7868"/>
    <lineage>
        <taxon>Eukaryota</taxon>
        <taxon>Metazoa</taxon>
        <taxon>Chordata</taxon>
        <taxon>Craniata</taxon>
        <taxon>Vertebrata</taxon>
        <taxon>Chondrichthyes</taxon>
        <taxon>Holocephali</taxon>
        <taxon>Chimaeriformes</taxon>
        <taxon>Callorhinchidae</taxon>
        <taxon>Callorhinchus</taxon>
    </lineage>
</organism>
<dbReference type="GO" id="GO:0050660">
    <property type="term" value="F:flavin adenine dinucleotide binding"/>
    <property type="evidence" value="ECO:0007669"/>
    <property type="project" value="InterPro"/>
</dbReference>
<dbReference type="SUPFAM" id="SSF56512">
    <property type="entry name" value="Nitric oxide (NO) synthase oxygenase domain"/>
    <property type="match status" value="1"/>
</dbReference>
<keyword evidence="22" id="KW-1185">Reference proteome</keyword>
<keyword evidence="7" id="KW-0285">Flavoprotein</keyword>
<dbReference type="InterPro" id="IPR001094">
    <property type="entry name" value="Flavdoxin-like"/>
</dbReference>
<dbReference type="GeneTree" id="ENSGT00940000159752"/>
<keyword evidence="5" id="KW-0963">Cytoplasm</keyword>
<dbReference type="EC" id="1.14.13.39" evidence="17"/>
<dbReference type="Proteomes" id="UP000314986">
    <property type="component" value="Unassembled WGS sequence"/>
</dbReference>
<evidence type="ECO:0000256" key="6">
    <source>
        <dbReference type="ARBA" id="ARBA00022617"/>
    </source>
</evidence>
<evidence type="ECO:0000256" key="13">
    <source>
        <dbReference type="ARBA" id="ARBA00022860"/>
    </source>
</evidence>
<proteinExistence type="inferred from homology"/>
<evidence type="ECO:0000313" key="21">
    <source>
        <dbReference type="Ensembl" id="ENSCMIP00000024853.1"/>
    </source>
</evidence>
<comment type="cofactor">
    <cofactor evidence="17">
        <name>FMN</name>
        <dbReference type="ChEBI" id="CHEBI:58210"/>
    </cofactor>
    <text evidence="17">Binds 1 FMN.</text>
</comment>
<dbReference type="Pfam" id="PF02898">
    <property type="entry name" value="NO_synthase"/>
    <property type="match status" value="1"/>
</dbReference>
<evidence type="ECO:0000256" key="1">
    <source>
        <dbReference type="ARBA" id="ARBA00001950"/>
    </source>
</evidence>
<evidence type="ECO:0000256" key="2">
    <source>
        <dbReference type="ARBA" id="ARBA00001970"/>
    </source>
</evidence>
<dbReference type="FunFam" id="3.40.50.360:FF:000019">
    <property type="entry name" value="Nitric oxide synthase"/>
    <property type="match status" value="1"/>
</dbReference>
<evidence type="ECO:0000259" key="19">
    <source>
        <dbReference type="PROSITE" id="PS50902"/>
    </source>
</evidence>
<dbReference type="GO" id="GO:0050661">
    <property type="term" value="F:NADP binding"/>
    <property type="evidence" value="ECO:0007669"/>
    <property type="project" value="InterPro"/>
</dbReference>
<dbReference type="FunFam" id="3.40.50.80:FF:000003">
    <property type="entry name" value="Nitric oxide synthase"/>
    <property type="match status" value="1"/>
</dbReference>
<dbReference type="InterPro" id="IPR001709">
    <property type="entry name" value="Flavoprot_Pyr_Nucl_cyt_Rdtase"/>
</dbReference>
<dbReference type="InterPro" id="IPR017938">
    <property type="entry name" value="Riboflavin_synthase-like_b-brl"/>
</dbReference>
<dbReference type="Gene3D" id="3.90.440.10">
    <property type="entry name" value="Nitric Oxide Synthase,Heme Domain,Chain A domain 2"/>
    <property type="match status" value="1"/>
</dbReference>
<reference evidence="22" key="3">
    <citation type="journal article" date="2014" name="Nature">
        <title>Elephant shark genome provides unique insights into gnathostome evolution.</title>
        <authorList>
            <consortium name="International Elephant Shark Genome Sequencing Consortium"/>
            <person name="Venkatesh B."/>
            <person name="Lee A.P."/>
            <person name="Ravi V."/>
            <person name="Maurya A.K."/>
            <person name="Lian M.M."/>
            <person name="Swann J.B."/>
            <person name="Ohta Y."/>
            <person name="Flajnik M.F."/>
            <person name="Sutoh Y."/>
            <person name="Kasahara M."/>
            <person name="Hoon S."/>
            <person name="Gangu V."/>
            <person name="Roy S.W."/>
            <person name="Irimia M."/>
            <person name="Korzh V."/>
            <person name="Kondrychyn I."/>
            <person name="Lim Z.W."/>
            <person name="Tay B.H."/>
            <person name="Tohari S."/>
            <person name="Kong K.W."/>
            <person name="Ho S."/>
            <person name="Lorente-Galdos B."/>
            <person name="Quilez J."/>
            <person name="Marques-Bonet T."/>
            <person name="Raney B.J."/>
            <person name="Ingham P.W."/>
            <person name="Tay A."/>
            <person name="Hillier L.W."/>
            <person name="Minx P."/>
            <person name="Boehm T."/>
            <person name="Wilson R.K."/>
            <person name="Brenner S."/>
            <person name="Warren W.C."/>
        </authorList>
    </citation>
    <scope>NUCLEOTIDE SEQUENCE [LARGE SCALE GENOMIC DNA]</scope>
</reference>
<name>A0A4W3ID62_CALMI</name>
<dbReference type="InterPro" id="IPR036119">
    <property type="entry name" value="NOS_N_sf"/>
</dbReference>
<protein>
    <recommendedName>
        <fullName evidence="17">Nitric oxide synthase</fullName>
        <ecNumber evidence="17">1.14.13.39</ecNumber>
    </recommendedName>
</protein>
<dbReference type="InterPro" id="IPR003097">
    <property type="entry name" value="CysJ-like_FAD-binding"/>
</dbReference>
<dbReference type="PANTHER" id="PTHR43410:SF4">
    <property type="entry name" value="NITRIC OXIDE SYNTHASE"/>
    <property type="match status" value="1"/>
</dbReference>
<dbReference type="GO" id="GO:0004517">
    <property type="term" value="F:nitric-oxide synthase activity"/>
    <property type="evidence" value="ECO:0007669"/>
    <property type="project" value="UniProtKB-EC"/>
</dbReference>
<reference evidence="21" key="5">
    <citation type="submission" date="2025-09" db="UniProtKB">
        <authorList>
            <consortium name="Ensembl"/>
        </authorList>
    </citation>
    <scope>IDENTIFICATION</scope>
</reference>
<evidence type="ECO:0000256" key="5">
    <source>
        <dbReference type="ARBA" id="ARBA00022490"/>
    </source>
</evidence>
<feature type="binding site" description="axial binding residue" evidence="18">
    <location>
        <position position="156"/>
    </location>
    <ligand>
        <name>heme b</name>
        <dbReference type="ChEBI" id="CHEBI:60344"/>
    </ligand>
    <ligandPart>
        <name>Fe</name>
        <dbReference type="ChEBI" id="CHEBI:18248"/>
    </ligandPart>
</feature>
<dbReference type="InterPro" id="IPR017927">
    <property type="entry name" value="FAD-bd_FR_type"/>
</dbReference>
<comment type="cofactor">
    <cofactor evidence="17">
        <name>FAD</name>
        <dbReference type="ChEBI" id="CHEBI:57692"/>
    </cofactor>
    <text evidence="17">Binds 1 FAD.</text>
</comment>
<dbReference type="GO" id="GO:0046872">
    <property type="term" value="F:metal ion binding"/>
    <property type="evidence" value="ECO:0007669"/>
    <property type="project" value="UniProtKB-KW"/>
</dbReference>
<evidence type="ECO:0000256" key="10">
    <source>
        <dbReference type="ARBA" id="ARBA00022827"/>
    </source>
</evidence>
<dbReference type="PROSITE" id="PS60001">
    <property type="entry name" value="NOS"/>
    <property type="match status" value="1"/>
</dbReference>
<dbReference type="Ensembl" id="ENSCMIT00000025265.1">
    <property type="protein sequence ID" value="ENSCMIP00000024853.1"/>
    <property type="gene ID" value="ENSCMIG00000010747.1"/>
</dbReference>
<keyword evidence="14 17" id="KW-0560">Oxidoreductase</keyword>
<comment type="similarity">
    <text evidence="4 17">Belongs to the NOS family.</text>
</comment>
<dbReference type="GO" id="GO:0005829">
    <property type="term" value="C:cytosol"/>
    <property type="evidence" value="ECO:0007669"/>
    <property type="project" value="UniProtKB-SubCell"/>
</dbReference>
<gene>
    <name evidence="21" type="primary">nos2b</name>
</gene>
<dbReference type="AlphaFoldDB" id="A0A4W3ID62"/>
<comment type="function">
    <text evidence="17">Produces nitric oxide (NO) which is a messenger molecule with diverse functions.</text>
</comment>
<dbReference type="InterPro" id="IPR004030">
    <property type="entry name" value="NOS_N"/>
</dbReference>
<dbReference type="PANTHER" id="PTHR43410">
    <property type="entry name" value="NITRIC OXIDE SYNTHASE OXYGENASE"/>
    <property type="match status" value="1"/>
</dbReference>
<evidence type="ECO:0000259" key="20">
    <source>
        <dbReference type="PROSITE" id="PS51384"/>
    </source>
</evidence>
<keyword evidence="12 17" id="KW-0521">NADP</keyword>
<dbReference type="GO" id="GO:0020037">
    <property type="term" value="F:heme binding"/>
    <property type="evidence" value="ECO:0007669"/>
    <property type="project" value="InterPro"/>
</dbReference>
<dbReference type="InterPro" id="IPR044943">
    <property type="entry name" value="NOS_dom_1"/>
</dbReference>
<dbReference type="GO" id="GO:0010181">
    <property type="term" value="F:FMN binding"/>
    <property type="evidence" value="ECO:0007669"/>
    <property type="project" value="InterPro"/>
</dbReference>
<dbReference type="PRINTS" id="PR00371">
    <property type="entry name" value="FPNCR"/>
</dbReference>
<evidence type="ECO:0000256" key="15">
    <source>
        <dbReference type="ARBA" id="ARBA00023004"/>
    </source>
</evidence>
<dbReference type="InterPro" id="IPR029039">
    <property type="entry name" value="Flavoprotein-like_sf"/>
</dbReference>
<reference evidence="22" key="1">
    <citation type="journal article" date="2006" name="Science">
        <title>Ancient noncoding elements conserved in the human genome.</title>
        <authorList>
            <person name="Venkatesh B."/>
            <person name="Kirkness E.F."/>
            <person name="Loh Y.H."/>
            <person name="Halpern A.L."/>
            <person name="Lee A.P."/>
            <person name="Johnson J."/>
            <person name="Dandona N."/>
            <person name="Viswanathan L.D."/>
            <person name="Tay A."/>
            <person name="Venter J.C."/>
            <person name="Strausberg R.L."/>
            <person name="Brenner S."/>
        </authorList>
    </citation>
    <scope>NUCLEOTIDE SEQUENCE [LARGE SCALE GENOMIC DNA]</scope>
</reference>
<evidence type="ECO:0000313" key="22">
    <source>
        <dbReference type="Proteomes" id="UP000314986"/>
    </source>
</evidence>
<keyword evidence="11" id="KW-0862">Zinc</keyword>
<feature type="domain" description="FAD-binding FR-type" evidence="20">
    <location>
        <begin position="717"/>
        <end position="956"/>
    </location>
</feature>
<sequence>MLCPWRFLQKNKYNVDLNNNDFEQEAEPSKLYTSSVPTSEVQKLQKIVNNEKCKHPEIEEKPTQPTKVTSACPFAPKFVKLTYMGNGDTLQDTLHRKATVKMPCQSSACPNSCHFLCLDKLLYEVSKEITDTGTYQLTTEELFYGAKQAWRNAPRCIGRIQWSNLKLFDARKCNSAQEMFDHICTHLRYASNDGNLRSTITVFPQRTDGKHDFRVWNSQLVRYAGYQLEDGSIIGDPASIEFTKLCMMLGWTPRFERFEVLPMVLQFNGEDPEIFEIPRDVILEVEMEHPRYDWFKDLGLRWYALPAVANMLLEVGGLEFPGCPFNGWYMGSEIGVRDFCDIQRYNVLEQVGKKMGLDTRKLSNLWKDQAVVEINIAVLHSFQKRNVTIMDHHTAAESFMKHMQNEFRLRGGCPADWVWIVPPISGSITPVFHQEMLNYILSPFYYYQPDPWKTHVWHDESRRPQKNMIKFKHLAKAVLFTSALMRKTMAQRVKATILFATETGKSETFARKLCTMFNSAFNTKVMCMDDYELSDLAQESLVLVVASTFGNGDSPGNGENGTKVPLVLVMPGTSNSLSRFRFKINCPLKFSTRYSVFGLGSRMYPQFCAFAHAVDRKLQQLGAAQMSPTGEGDELSGQEESFIGWALNTFKTACNVFRVRGQVDLSQFKATTTSEVWEPSKYRLANIAQPMDLCAGTDSIHKPPPPTTTATWVYTTAPHLRAHLRDSRLLSSRSTILVELSCGPSEELQYLPGEHIGVFPSNQAELVSGLIKRLKDSPAPNQCVKVEVLGYSLLPSDWTATERIPACTLSEALTHFLDITTPPAPQLLKKVAQLATEESEKNRLLELSQNSQEYEKWRSFSSPTILELLQEFPSIQCTSTFLLTQLMLLKPRYYSVSSSLDKSPRQIHLTVAVVNYRTKDGQGPLHHGVCTSWFNTMEMNEMVPCYVRSTAGFHLPKNPSKPCILIGPGTGIAPFRSFWQQRLHDFETQGTRACGMTLVFGCRHSEMDHIYKEETQALKAKGILKDVYTAYSREPGTQKTYVQDILREKLASKVYSALHEEKGHIYICGEIQMAQDVAETLKEVVAKQGNMSVEEAEEFLTEYHEDIFGGERAAAKERIRQ</sequence>
<dbReference type="Pfam" id="PF00667">
    <property type="entry name" value="FAD_binding_1"/>
    <property type="match status" value="1"/>
</dbReference>
<dbReference type="InterPro" id="IPR044944">
    <property type="entry name" value="NOS_dom_3"/>
</dbReference>
<dbReference type="FunFam" id="3.90.1230.10:FF:000001">
    <property type="entry name" value="Nitric oxide synthase, brain"/>
    <property type="match status" value="1"/>
</dbReference>
<evidence type="ECO:0000256" key="7">
    <source>
        <dbReference type="ARBA" id="ARBA00022630"/>
    </source>
</evidence>
<dbReference type="InterPro" id="IPR012144">
    <property type="entry name" value="NOS_euk"/>
</dbReference>
<dbReference type="Gene3D" id="1.20.990.10">
    <property type="entry name" value="NADPH-cytochrome p450 Reductase, Chain A, domain 3"/>
    <property type="match status" value="1"/>
</dbReference>
<accession>A0A4W3ID62</accession>
<dbReference type="InterPro" id="IPR044940">
    <property type="entry name" value="NOS_dom_2"/>
</dbReference>
<dbReference type="GO" id="GO:0006809">
    <property type="term" value="P:nitric oxide biosynthetic process"/>
    <property type="evidence" value="ECO:0007669"/>
    <property type="project" value="InterPro"/>
</dbReference>
<keyword evidence="9 17" id="KW-0479">Metal-binding</keyword>
<dbReference type="InterPro" id="IPR023173">
    <property type="entry name" value="NADPH_Cyt_P450_Rdtase_alpha"/>
</dbReference>
<dbReference type="Pfam" id="PF00258">
    <property type="entry name" value="Flavodoxin_1"/>
    <property type="match status" value="1"/>
</dbReference>
<evidence type="ECO:0000256" key="8">
    <source>
        <dbReference type="ARBA" id="ARBA00022643"/>
    </source>
</evidence>
<comment type="cofactor">
    <cofactor evidence="1">
        <name>(6R)-L-erythro-5,6,7,8-tetrahydrobiopterin</name>
        <dbReference type="ChEBI" id="CHEBI:59560"/>
    </cofactor>
</comment>
<dbReference type="PIRSF" id="PIRSF000333">
    <property type="entry name" value="NOS"/>
    <property type="match status" value="1"/>
</dbReference>
<evidence type="ECO:0000256" key="16">
    <source>
        <dbReference type="ARBA" id="ARBA00047419"/>
    </source>
</evidence>